<evidence type="ECO:0000313" key="2">
    <source>
        <dbReference type="EMBL" id="CAL4941972.1"/>
    </source>
</evidence>
<name>A0ABC8YCE8_9POAL</name>
<evidence type="ECO:0000256" key="1">
    <source>
        <dbReference type="SAM" id="Phobius"/>
    </source>
</evidence>
<accession>A0ABC8YCE8</accession>
<keyword evidence="1" id="KW-0812">Transmembrane</keyword>
<organism evidence="2 3">
    <name type="scientific">Urochloa decumbens</name>
    <dbReference type="NCBI Taxonomy" id="240449"/>
    <lineage>
        <taxon>Eukaryota</taxon>
        <taxon>Viridiplantae</taxon>
        <taxon>Streptophyta</taxon>
        <taxon>Embryophyta</taxon>
        <taxon>Tracheophyta</taxon>
        <taxon>Spermatophyta</taxon>
        <taxon>Magnoliopsida</taxon>
        <taxon>Liliopsida</taxon>
        <taxon>Poales</taxon>
        <taxon>Poaceae</taxon>
        <taxon>PACMAD clade</taxon>
        <taxon>Panicoideae</taxon>
        <taxon>Panicodae</taxon>
        <taxon>Paniceae</taxon>
        <taxon>Melinidinae</taxon>
        <taxon>Urochloa</taxon>
    </lineage>
</organism>
<feature type="transmembrane region" description="Helical" evidence="1">
    <location>
        <begin position="88"/>
        <end position="108"/>
    </location>
</feature>
<reference evidence="2 3" key="2">
    <citation type="submission" date="2024-10" db="EMBL/GenBank/DDBJ databases">
        <authorList>
            <person name="Ryan C."/>
        </authorList>
    </citation>
    <scope>NUCLEOTIDE SEQUENCE [LARGE SCALE GENOMIC DNA]</scope>
</reference>
<protein>
    <submittedName>
        <fullName evidence="2">Uncharacterized protein</fullName>
    </submittedName>
</protein>
<keyword evidence="3" id="KW-1185">Reference proteome</keyword>
<dbReference type="PANTHER" id="PTHR35986">
    <property type="entry name" value="EXPRESSED PROTEIN"/>
    <property type="match status" value="1"/>
</dbReference>
<keyword evidence="1" id="KW-1133">Transmembrane helix</keyword>
<keyword evidence="1" id="KW-0472">Membrane</keyword>
<dbReference type="PANTHER" id="PTHR35986:SF1">
    <property type="entry name" value="OS10G0430800 PROTEIN"/>
    <property type="match status" value="1"/>
</dbReference>
<gene>
    <name evidence="2" type="ORF">URODEC1_LOCUS33318</name>
</gene>
<dbReference type="AlphaFoldDB" id="A0ABC8YCE8"/>
<feature type="transmembrane region" description="Helical" evidence="1">
    <location>
        <begin position="49"/>
        <end position="68"/>
    </location>
</feature>
<sequence length="225" mass="25290">MAIAMLRDLKYVVGSLLGKGEVMQDLEYSMRTKGGLTRLEEASWPYSRVATGGFTTGVVFYSFVGWFVTGKHTIPIVRIPVPPLPGLLRFGGVSGGAFLAGKLMYIIALRLCAQLILEDYGPEDRMKMELANIILTKHSNDIPLVEAVRKQFFAEHLFNDLHQESPLFRWHPRSWYVDSAFVERLNETEAEPNTSDNETGSSSRQTIANIVSSTHFLQFLGSWNM</sequence>
<dbReference type="EMBL" id="OZ075126">
    <property type="protein sequence ID" value="CAL4941972.1"/>
    <property type="molecule type" value="Genomic_DNA"/>
</dbReference>
<dbReference type="Proteomes" id="UP001497457">
    <property type="component" value="Chromosome 16b"/>
</dbReference>
<reference evidence="3" key="1">
    <citation type="submission" date="2024-06" db="EMBL/GenBank/DDBJ databases">
        <authorList>
            <person name="Ryan C."/>
        </authorList>
    </citation>
    <scope>NUCLEOTIDE SEQUENCE [LARGE SCALE GENOMIC DNA]</scope>
</reference>
<evidence type="ECO:0000313" key="3">
    <source>
        <dbReference type="Proteomes" id="UP001497457"/>
    </source>
</evidence>
<proteinExistence type="predicted"/>